<dbReference type="GO" id="GO:0019808">
    <property type="term" value="F:polyamine binding"/>
    <property type="evidence" value="ECO:0007669"/>
    <property type="project" value="InterPro"/>
</dbReference>
<dbReference type="Pfam" id="PF13416">
    <property type="entry name" value="SBP_bac_8"/>
    <property type="match status" value="1"/>
</dbReference>
<evidence type="ECO:0000313" key="6">
    <source>
        <dbReference type="EMBL" id="SFG48531.1"/>
    </source>
</evidence>
<dbReference type="PRINTS" id="PR00909">
    <property type="entry name" value="SPERMDNBNDNG"/>
</dbReference>
<keyword evidence="3" id="KW-0732">Signal</keyword>
<sequence length="389" mass="42831">MPQNEPRRSNRRSFLKRTGAVSVGIAGLAGCTGGGGSGDESDGGGSDGGKSTDGGSNGELEQTLNIFQWTDYWPDGFISGFEEETGVNVSVSNFASNEEMFNALKAGGTEQYDLIFPSDYMVNVMVDQEMIRPLNLDAIPNFSNLSGRFEEAPYDPGEKRYSAPYQWGTSGIAYNENMTESVDTSSWEVMWNGDYAGQMTMLDDMRETIGAALKHLGYSLNTKNEDEIREAKELLIQQKELLKTYDSANFPTNLINEQASPVHAWSGGAFQAYWETWKEGEGSPIHYSVPKEGGVVWVDTAAVTKEASHPNAAHAFINYFLDAEHGAEITNYTYYGSPNEAAKEHIADEILENESIYPSDETMSNLEFIQNLGQATTVYDSAWQEIKSA</sequence>
<feature type="region of interest" description="Disordered" evidence="5">
    <location>
        <begin position="31"/>
        <end position="59"/>
    </location>
</feature>
<protein>
    <submittedName>
        <fullName evidence="6">Spermidine/putrescine transport system substrate-binding protein</fullName>
    </submittedName>
</protein>
<dbReference type="RefSeq" id="WP_092892094.1">
    <property type="nucleotide sequence ID" value="NZ_FOOQ01000002.1"/>
</dbReference>
<comment type="subcellular location">
    <subcellularLocation>
        <location evidence="1">Periplasm</location>
    </subcellularLocation>
</comment>
<keyword evidence="2" id="KW-0813">Transport</keyword>
<evidence type="ECO:0000256" key="1">
    <source>
        <dbReference type="ARBA" id="ARBA00004418"/>
    </source>
</evidence>
<evidence type="ECO:0000313" key="7">
    <source>
        <dbReference type="Proteomes" id="UP000198876"/>
    </source>
</evidence>
<evidence type="ECO:0000256" key="4">
    <source>
        <dbReference type="ARBA" id="ARBA00022764"/>
    </source>
</evidence>
<dbReference type="SUPFAM" id="SSF53850">
    <property type="entry name" value="Periplasmic binding protein-like II"/>
    <property type="match status" value="1"/>
</dbReference>
<evidence type="ECO:0000256" key="3">
    <source>
        <dbReference type="ARBA" id="ARBA00022729"/>
    </source>
</evidence>
<gene>
    <name evidence="6" type="ORF">SAMN04488063_2196</name>
</gene>
<dbReference type="InterPro" id="IPR006311">
    <property type="entry name" value="TAT_signal"/>
</dbReference>
<organism evidence="6 7">
    <name type="scientific">Halopelagius inordinatus</name>
    <dbReference type="NCBI Taxonomy" id="553467"/>
    <lineage>
        <taxon>Archaea</taxon>
        <taxon>Methanobacteriati</taxon>
        <taxon>Methanobacteriota</taxon>
        <taxon>Stenosarchaea group</taxon>
        <taxon>Halobacteria</taxon>
        <taxon>Halobacteriales</taxon>
        <taxon>Haloferacaceae</taxon>
    </lineage>
</organism>
<dbReference type="PROSITE" id="PS51318">
    <property type="entry name" value="TAT"/>
    <property type="match status" value="1"/>
</dbReference>
<dbReference type="CDD" id="cd13590">
    <property type="entry name" value="PBP2_PotD_PotF_like"/>
    <property type="match status" value="1"/>
</dbReference>
<reference evidence="7" key="1">
    <citation type="submission" date="2016-10" db="EMBL/GenBank/DDBJ databases">
        <authorList>
            <person name="Varghese N."/>
            <person name="Submissions S."/>
        </authorList>
    </citation>
    <scope>NUCLEOTIDE SEQUENCE [LARGE SCALE GENOMIC DNA]</scope>
    <source>
        <strain evidence="7">CGMCC 1.7739</strain>
    </source>
</reference>
<evidence type="ECO:0000256" key="2">
    <source>
        <dbReference type="ARBA" id="ARBA00022448"/>
    </source>
</evidence>
<keyword evidence="4" id="KW-0574">Periplasm</keyword>
<dbReference type="Proteomes" id="UP000198876">
    <property type="component" value="Unassembled WGS sequence"/>
</dbReference>
<dbReference type="OrthoDB" id="30917at2157"/>
<dbReference type="PROSITE" id="PS51257">
    <property type="entry name" value="PROKAR_LIPOPROTEIN"/>
    <property type="match status" value="1"/>
</dbReference>
<name>A0A1I2SER7_9EURY</name>
<dbReference type="Gene3D" id="3.40.190.10">
    <property type="entry name" value="Periplasmic binding protein-like II"/>
    <property type="match status" value="2"/>
</dbReference>
<dbReference type="STRING" id="553467.SAMN04488063_2196"/>
<accession>A0A1I2SER7</accession>
<dbReference type="GO" id="GO:0042597">
    <property type="term" value="C:periplasmic space"/>
    <property type="evidence" value="ECO:0007669"/>
    <property type="project" value="UniProtKB-SubCell"/>
</dbReference>
<dbReference type="PANTHER" id="PTHR30222:SF17">
    <property type="entry name" value="SPERMIDINE_PUTRESCINE-BINDING PERIPLASMIC PROTEIN"/>
    <property type="match status" value="1"/>
</dbReference>
<proteinExistence type="predicted"/>
<dbReference type="PIRSF" id="PIRSF019574">
    <property type="entry name" value="Periplasmic_polyamine_BP"/>
    <property type="match status" value="1"/>
</dbReference>
<keyword evidence="7" id="KW-1185">Reference proteome</keyword>
<dbReference type="AlphaFoldDB" id="A0A1I2SER7"/>
<feature type="compositionally biased region" description="Gly residues" evidence="5">
    <location>
        <begin position="31"/>
        <end position="57"/>
    </location>
</feature>
<dbReference type="InterPro" id="IPR001188">
    <property type="entry name" value="Sperm_putr-bd"/>
</dbReference>
<evidence type="ECO:0000256" key="5">
    <source>
        <dbReference type="SAM" id="MobiDB-lite"/>
    </source>
</evidence>
<dbReference type="GO" id="GO:0015846">
    <property type="term" value="P:polyamine transport"/>
    <property type="evidence" value="ECO:0007669"/>
    <property type="project" value="InterPro"/>
</dbReference>
<dbReference type="EMBL" id="FOOQ01000002">
    <property type="protein sequence ID" value="SFG48531.1"/>
    <property type="molecule type" value="Genomic_DNA"/>
</dbReference>
<dbReference type="InterPro" id="IPR006059">
    <property type="entry name" value="SBP"/>
</dbReference>
<dbReference type="PANTHER" id="PTHR30222">
    <property type="entry name" value="SPERMIDINE/PUTRESCINE-BINDING PERIPLASMIC PROTEIN"/>
    <property type="match status" value="1"/>
</dbReference>